<evidence type="ECO:0000256" key="1">
    <source>
        <dbReference type="SAM" id="SignalP"/>
    </source>
</evidence>
<evidence type="ECO:0000313" key="2">
    <source>
        <dbReference type="EMBL" id="RYU80513.1"/>
    </source>
</evidence>
<dbReference type="Pfam" id="PF00300">
    <property type="entry name" value="His_Phos_1"/>
    <property type="match status" value="1"/>
</dbReference>
<dbReference type="OrthoDB" id="3296006at2"/>
<feature type="chain" id="PRO_5020312158" evidence="1">
    <location>
        <begin position="27"/>
        <end position="178"/>
    </location>
</feature>
<name>A0A4Q5LCE1_9BACT</name>
<protein>
    <submittedName>
        <fullName evidence="2">Histidine phosphatase family protein</fullName>
    </submittedName>
</protein>
<feature type="signal peptide" evidence="1">
    <location>
        <begin position="1"/>
        <end position="26"/>
    </location>
</feature>
<keyword evidence="3" id="KW-1185">Reference proteome</keyword>
<dbReference type="Proteomes" id="UP000294155">
    <property type="component" value="Unassembled WGS sequence"/>
</dbReference>
<dbReference type="AlphaFoldDB" id="A0A4Q5LCE1"/>
<dbReference type="CDD" id="cd07040">
    <property type="entry name" value="HP"/>
    <property type="match status" value="1"/>
</dbReference>
<gene>
    <name evidence="2" type="ORF">EWM57_08450</name>
</gene>
<dbReference type="SMART" id="SM00855">
    <property type="entry name" value="PGAM"/>
    <property type="match status" value="1"/>
</dbReference>
<dbReference type="Gene3D" id="3.40.50.1240">
    <property type="entry name" value="Phosphoglycerate mutase-like"/>
    <property type="match status" value="1"/>
</dbReference>
<dbReference type="RefSeq" id="WP_129920703.1">
    <property type="nucleotide sequence ID" value="NZ_SEWE01000013.1"/>
</dbReference>
<comment type="caution">
    <text evidence="2">The sequence shown here is derived from an EMBL/GenBank/DDBJ whole genome shotgun (WGS) entry which is preliminary data.</text>
</comment>
<sequence length="178" mass="18735">MFARSLRGLFLLLFLALAGCAGSRSAGSETTVYLVRHGEKDLAPGLTDPLLTPAGEQRALALRDELGQRRIAAIFTTDTKRTRATVAPLAAKLSLTPLVYSAKDQAALAAQIRRDYAGKAVLVVGHSNTILEMVEALGAARPVSSIADAAHDYLLEVRVPAAGSPTATARRYGAPSPK</sequence>
<dbReference type="PROSITE" id="PS51257">
    <property type="entry name" value="PROKAR_LIPOPROTEIN"/>
    <property type="match status" value="1"/>
</dbReference>
<reference evidence="2 3" key="1">
    <citation type="submission" date="2019-02" db="EMBL/GenBank/DDBJ databases">
        <title>Bacterial novel species isolated from soil.</title>
        <authorList>
            <person name="Jung H.-Y."/>
        </authorList>
    </citation>
    <scope>NUCLEOTIDE SEQUENCE [LARGE SCALE GENOMIC DNA]</scope>
    <source>
        <strain evidence="2 3">1-3-3-3</strain>
    </source>
</reference>
<dbReference type="SUPFAM" id="SSF53254">
    <property type="entry name" value="Phosphoglycerate mutase-like"/>
    <property type="match status" value="1"/>
</dbReference>
<dbReference type="InterPro" id="IPR013078">
    <property type="entry name" value="His_Pase_superF_clade-1"/>
</dbReference>
<evidence type="ECO:0000313" key="3">
    <source>
        <dbReference type="Proteomes" id="UP000294155"/>
    </source>
</evidence>
<organism evidence="2 3">
    <name type="scientific">Hymenobacter persicinus</name>
    <dbReference type="NCBI Taxonomy" id="2025506"/>
    <lineage>
        <taxon>Bacteria</taxon>
        <taxon>Pseudomonadati</taxon>
        <taxon>Bacteroidota</taxon>
        <taxon>Cytophagia</taxon>
        <taxon>Cytophagales</taxon>
        <taxon>Hymenobacteraceae</taxon>
        <taxon>Hymenobacter</taxon>
    </lineage>
</organism>
<dbReference type="EMBL" id="SEWE01000013">
    <property type="protein sequence ID" value="RYU80513.1"/>
    <property type="molecule type" value="Genomic_DNA"/>
</dbReference>
<proteinExistence type="predicted"/>
<accession>A0A4Q5LCE1</accession>
<dbReference type="InterPro" id="IPR029033">
    <property type="entry name" value="His_PPase_superfam"/>
</dbReference>
<keyword evidence="1" id="KW-0732">Signal</keyword>